<sequence length="206" mass="24088">MDQSTLLGQFIESEINLLVELRMGNGMDEQEYKNMKRTFSQLMEQWNDKDSVPQKAVQPIMEICTELYNSSMNYSGEESERIRKATDYISTWRQKGLAGDYIPDQTQENVISGLVEQINTDGNFFKKLEQGKGLDEQQFEGIFRELVKIHDEITSWDTMPKPLVRVLIALYEMDLLVIKYEDEFHNQEEADKIYDAYERVFELIAG</sequence>
<proteinExistence type="predicted"/>
<dbReference type="AlphaFoldDB" id="A0A5Q2THG3"/>
<keyword evidence="2" id="KW-1185">Reference proteome</keyword>
<evidence type="ECO:0000313" key="1">
    <source>
        <dbReference type="EMBL" id="QGH32838.1"/>
    </source>
</evidence>
<reference evidence="1 2" key="1">
    <citation type="submission" date="2019-11" db="EMBL/GenBank/DDBJ databases">
        <title>Gracilibacillus salitolerans sp. nov., a moderate halophile isolated from a saline soil in northwest China.</title>
        <authorList>
            <person name="Gan L."/>
        </authorList>
    </citation>
    <scope>NUCLEOTIDE SEQUENCE [LARGE SCALE GENOMIC DNA]</scope>
    <source>
        <strain evidence="1 2">SCU50</strain>
    </source>
</reference>
<organism evidence="1 2">
    <name type="scientific">Gracilibacillus salitolerans</name>
    <dbReference type="NCBI Taxonomy" id="2663022"/>
    <lineage>
        <taxon>Bacteria</taxon>
        <taxon>Bacillati</taxon>
        <taxon>Bacillota</taxon>
        <taxon>Bacilli</taxon>
        <taxon>Bacillales</taxon>
        <taxon>Bacillaceae</taxon>
        <taxon>Gracilibacillus</taxon>
    </lineage>
</organism>
<gene>
    <name evidence="1" type="ORF">GI584_01670</name>
</gene>
<evidence type="ECO:0000313" key="2">
    <source>
        <dbReference type="Proteomes" id="UP000339690"/>
    </source>
</evidence>
<dbReference type="EMBL" id="CP045915">
    <property type="protein sequence ID" value="QGH32838.1"/>
    <property type="molecule type" value="Genomic_DNA"/>
</dbReference>
<name>A0A5Q2THG3_9BACI</name>
<protein>
    <submittedName>
        <fullName evidence="1">Uncharacterized protein</fullName>
    </submittedName>
</protein>
<dbReference type="KEGG" id="grc:GI584_01670"/>
<dbReference type="RefSeq" id="WP_153790013.1">
    <property type="nucleotide sequence ID" value="NZ_CP045915.1"/>
</dbReference>
<accession>A0A5Q2THG3</accession>
<dbReference type="Proteomes" id="UP000339690">
    <property type="component" value="Chromosome"/>
</dbReference>